<feature type="domain" description="HTH araC/xylS-type" evidence="4">
    <location>
        <begin position="226"/>
        <end position="325"/>
    </location>
</feature>
<reference evidence="5 6" key="1">
    <citation type="submission" date="2023-05" db="EMBL/GenBank/DDBJ databases">
        <title>Genome sequence of Pinibacter sp. MAH-24.</title>
        <authorList>
            <person name="Huq M.A."/>
        </authorList>
    </citation>
    <scope>NUCLEOTIDE SEQUENCE [LARGE SCALE GENOMIC DNA]</scope>
    <source>
        <strain evidence="5 6">MAH-24</strain>
    </source>
</reference>
<dbReference type="PROSITE" id="PS00041">
    <property type="entry name" value="HTH_ARAC_FAMILY_1"/>
    <property type="match status" value="1"/>
</dbReference>
<dbReference type="InterPro" id="IPR053142">
    <property type="entry name" value="PchR_regulatory_protein"/>
</dbReference>
<keyword evidence="2" id="KW-0238">DNA-binding</keyword>
<dbReference type="PANTHER" id="PTHR47893">
    <property type="entry name" value="REGULATORY PROTEIN PCHR"/>
    <property type="match status" value="1"/>
</dbReference>
<keyword evidence="6" id="KW-1185">Reference proteome</keyword>
<accession>A0ABT6RHM0</accession>
<dbReference type="InterPro" id="IPR009057">
    <property type="entry name" value="Homeodomain-like_sf"/>
</dbReference>
<dbReference type="SUPFAM" id="SSF46689">
    <property type="entry name" value="Homeodomain-like"/>
    <property type="match status" value="1"/>
</dbReference>
<dbReference type="Pfam" id="PF12833">
    <property type="entry name" value="HTH_18"/>
    <property type="match status" value="1"/>
</dbReference>
<sequence>MNRFSIRYHNYSDFVHGVAGAFDLEIKNNEFELPESLGSGFVKGIDLGNGLSVLMAETSLRHGLVLEVGIVDEEFYVLNFQESNPETDDKKDQQPDDFILLQTGVYLRSSLNNAQYYVPAGHVRSVSVIMPLAWMQHFAETTESGIMLEHLRGIPFQKQHLQLMDTEYRIIINKLFDPKLKTPLRELFIGNRVMLLIEKFFTKHYLGLNGVEREKHLTAEELKRLAEVENKLVNGLFEETPTIDDLAKMAAMSATKLKRSFKSIFGLPVYEYYQNHRMHVAKDILLTGSYTVKQVGQKVGYQNISHFAAAFKKIHGVLPSQMLVNK</sequence>
<evidence type="ECO:0000256" key="3">
    <source>
        <dbReference type="ARBA" id="ARBA00023163"/>
    </source>
</evidence>
<keyword evidence="3" id="KW-0804">Transcription</keyword>
<dbReference type="PROSITE" id="PS01124">
    <property type="entry name" value="HTH_ARAC_FAMILY_2"/>
    <property type="match status" value="1"/>
</dbReference>
<dbReference type="EMBL" id="JASBRG010000007">
    <property type="protein sequence ID" value="MDI3322074.1"/>
    <property type="molecule type" value="Genomic_DNA"/>
</dbReference>
<dbReference type="InterPro" id="IPR018060">
    <property type="entry name" value="HTH_AraC"/>
</dbReference>
<name>A0ABT6RHM0_9BACT</name>
<dbReference type="RefSeq" id="WP_282336195.1">
    <property type="nucleotide sequence ID" value="NZ_JASBRG010000007.1"/>
</dbReference>
<gene>
    <name evidence="5" type="ORF">QJ048_19960</name>
</gene>
<evidence type="ECO:0000256" key="2">
    <source>
        <dbReference type="ARBA" id="ARBA00023125"/>
    </source>
</evidence>
<evidence type="ECO:0000313" key="5">
    <source>
        <dbReference type="EMBL" id="MDI3322074.1"/>
    </source>
</evidence>
<evidence type="ECO:0000313" key="6">
    <source>
        <dbReference type="Proteomes" id="UP001226434"/>
    </source>
</evidence>
<dbReference type="InterPro" id="IPR018062">
    <property type="entry name" value="HTH_AraC-typ_CS"/>
</dbReference>
<dbReference type="SMART" id="SM00342">
    <property type="entry name" value="HTH_ARAC"/>
    <property type="match status" value="1"/>
</dbReference>
<evidence type="ECO:0000259" key="4">
    <source>
        <dbReference type="PROSITE" id="PS01124"/>
    </source>
</evidence>
<dbReference type="PANTHER" id="PTHR47893:SF1">
    <property type="entry name" value="REGULATORY PROTEIN PCHR"/>
    <property type="match status" value="1"/>
</dbReference>
<evidence type="ECO:0000256" key="1">
    <source>
        <dbReference type="ARBA" id="ARBA00023015"/>
    </source>
</evidence>
<dbReference type="Proteomes" id="UP001226434">
    <property type="component" value="Unassembled WGS sequence"/>
</dbReference>
<keyword evidence="1" id="KW-0805">Transcription regulation</keyword>
<organism evidence="5 6">
    <name type="scientific">Pinibacter soli</name>
    <dbReference type="NCBI Taxonomy" id="3044211"/>
    <lineage>
        <taxon>Bacteria</taxon>
        <taxon>Pseudomonadati</taxon>
        <taxon>Bacteroidota</taxon>
        <taxon>Chitinophagia</taxon>
        <taxon>Chitinophagales</taxon>
        <taxon>Chitinophagaceae</taxon>
        <taxon>Pinibacter</taxon>
    </lineage>
</organism>
<dbReference type="Gene3D" id="1.10.10.60">
    <property type="entry name" value="Homeodomain-like"/>
    <property type="match status" value="2"/>
</dbReference>
<proteinExistence type="predicted"/>
<protein>
    <submittedName>
        <fullName evidence="5">Helix-turn-helix transcriptional regulator</fullName>
    </submittedName>
</protein>
<comment type="caution">
    <text evidence="5">The sequence shown here is derived from an EMBL/GenBank/DDBJ whole genome shotgun (WGS) entry which is preliminary data.</text>
</comment>